<dbReference type="EMBL" id="CM000147">
    <property type="protein sequence ID" value="EEE50514.1"/>
    <property type="molecule type" value="Genomic_DNA"/>
</dbReference>
<proteinExistence type="predicted"/>
<reference evidence="1" key="1">
    <citation type="journal article" date="2005" name="PLoS Biol.">
        <title>The genomes of Oryza sativa: a history of duplications.</title>
        <authorList>
            <person name="Yu J."/>
            <person name="Wang J."/>
            <person name="Lin W."/>
            <person name="Li S."/>
            <person name="Li H."/>
            <person name="Zhou J."/>
            <person name="Ni P."/>
            <person name="Dong W."/>
            <person name="Hu S."/>
            <person name="Zeng C."/>
            <person name="Zhang J."/>
            <person name="Zhang Y."/>
            <person name="Li R."/>
            <person name="Xu Z."/>
            <person name="Li S."/>
            <person name="Li X."/>
            <person name="Zheng H."/>
            <person name="Cong L."/>
            <person name="Lin L."/>
            <person name="Yin J."/>
            <person name="Geng J."/>
            <person name="Li G."/>
            <person name="Shi J."/>
            <person name="Liu J."/>
            <person name="Lv H."/>
            <person name="Li J."/>
            <person name="Wang J."/>
            <person name="Deng Y."/>
            <person name="Ran L."/>
            <person name="Shi X."/>
            <person name="Wang X."/>
            <person name="Wu Q."/>
            <person name="Li C."/>
            <person name="Ren X."/>
            <person name="Wang J."/>
            <person name="Wang X."/>
            <person name="Li D."/>
            <person name="Liu D."/>
            <person name="Zhang X."/>
            <person name="Ji Z."/>
            <person name="Zhao W."/>
            <person name="Sun Y."/>
            <person name="Zhang Z."/>
            <person name="Bao J."/>
            <person name="Han Y."/>
            <person name="Dong L."/>
            <person name="Ji J."/>
            <person name="Chen P."/>
            <person name="Wu S."/>
            <person name="Liu J."/>
            <person name="Xiao Y."/>
            <person name="Bu D."/>
            <person name="Tan J."/>
            <person name="Yang L."/>
            <person name="Ye C."/>
            <person name="Zhang J."/>
            <person name="Xu J."/>
            <person name="Zhou Y."/>
            <person name="Yu Y."/>
            <person name="Zhang B."/>
            <person name="Zhuang S."/>
            <person name="Wei H."/>
            <person name="Liu B."/>
            <person name="Lei M."/>
            <person name="Yu H."/>
            <person name="Li Y."/>
            <person name="Xu H."/>
            <person name="Wei S."/>
            <person name="He X."/>
            <person name="Fang L."/>
            <person name="Zhang Z."/>
            <person name="Zhang Y."/>
            <person name="Huang X."/>
            <person name="Su Z."/>
            <person name="Tong W."/>
            <person name="Li J."/>
            <person name="Tong Z."/>
            <person name="Li S."/>
            <person name="Ye J."/>
            <person name="Wang L."/>
            <person name="Fang L."/>
            <person name="Lei T."/>
            <person name="Chen C."/>
            <person name="Chen H."/>
            <person name="Xu Z."/>
            <person name="Li H."/>
            <person name="Huang H."/>
            <person name="Zhang F."/>
            <person name="Xu H."/>
            <person name="Li N."/>
            <person name="Zhao C."/>
            <person name="Li S."/>
            <person name="Dong L."/>
            <person name="Huang Y."/>
            <person name="Li L."/>
            <person name="Xi Y."/>
            <person name="Qi Q."/>
            <person name="Li W."/>
            <person name="Zhang B."/>
            <person name="Hu W."/>
            <person name="Zhang Y."/>
            <person name="Tian X."/>
            <person name="Jiao Y."/>
            <person name="Liang X."/>
            <person name="Jin J."/>
            <person name="Gao L."/>
            <person name="Zheng W."/>
            <person name="Hao B."/>
            <person name="Liu S."/>
            <person name="Wang W."/>
            <person name="Yuan L."/>
            <person name="Cao M."/>
            <person name="McDermott J."/>
            <person name="Samudrala R."/>
            <person name="Wang J."/>
            <person name="Wong G.K."/>
            <person name="Yang H."/>
        </authorList>
    </citation>
    <scope>NUCLEOTIDE SEQUENCE [LARGE SCALE GENOMIC DNA]</scope>
</reference>
<reference evidence="1" key="2">
    <citation type="submission" date="2008-12" db="EMBL/GenBank/DDBJ databases">
        <title>Improved gene annotation of the rice (Oryza sativa) genomes.</title>
        <authorList>
            <person name="Wang J."/>
            <person name="Li R."/>
            <person name="Fan W."/>
            <person name="Huang Q."/>
            <person name="Zhang J."/>
            <person name="Zhou Y."/>
            <person name="Hu Y."/>
            <person name="Zi S."/>
            <person name="Li J."/>
            <person name="Ni P."/>
            <person name="Zheng H."/>
            <person name="Zhang Y."/>
            <person name="Zhao M."/>
            <person name="Hao Q."/>
            <person name="McDermott J."/>
            <person name="Samudrala R."/>
            <person name="Kristiansen K."/>
            <person name="Wong G.K.-S."/>
        </authorList>
    </citation>
    <scope>NUCLEOTIDE SEQUENCE</scope>
</reference>
<sequence>MTTPHFRPQIVFFDKTAACPPPHRWPRLPTTGTIGTPPFPWWLRLPTAAAGVVACPSNSAGGYASLLPAPAPLPALQPVRASPPPALGLHPARAFPTASALRCSREEASDAGIKSTRQRDDGKQHCLLDAVC</sequence>
<dbReference type="AlphaFoldDB" id="B9G7C9"/>
<evidence type="ECO:0000313" key="1">
    <source>
        <dbReference type="EMBL" id="EEE50514.1"/>
    </source>
</evidence>
<name>B9G7C9_ORYSJ</name>
<gene>
    <name evidence="1" type="ORF">OsJ_30605</name>
</gene>
<organism evidence="1">
    <name type="scientific">Oryza sativa subsp. japonica</name>
    <name type="common">Rice</name>
    <dbReference type="NCBI Taxonomy" id="39947"/>
    <lineage>
        <taxon>Eukaryota</taxon>
        <taxon>Viridiplantae</taxon>
        <taxon>Streptophyta</taxon>
        <taxon>Embryophyta</taxon>
        <taxon>Tracheophyta</taxon>
        <taxon>Spermatophyta</taxon>
        <taxon>Magnoliopsida</taxon>
        <taxon>Liliopsida</taxon>
        <taxon>Poales</taxon>
        <taxon>Poaceae</taxon>
        <taxon>BOP clade</taxon>
        <taxon>Oryzoideae</taxon>
        <taxon>Oryzeae</taxon>
        <taxon>Oryzinae</taxon>
        <taxon>Oryza</taxon>
        <taxon>Oryza sativa</taxon>
    </lineage>
</organism>
<dbReference type="Proteomes" id="UP000007752">
    <property type="component" value="Chromosome 10"/>
</dbReference>
<accession>B9G7C9</accession>
<protein>
    <submittedName>
        <fullName evidence="1">Uncharacterized protein</fullName>
    </submittedName>
</protein>